<name>X1NAG2_9ZZZZ</name>
<protein>
    <recommendedName>
        <fullName evidence="3">Amidohydrolase-related domain-containing protein</fullName>
    </recommendedName>
</protein>
<dbReference type="PANTHER" id="PTHR11113:SF14">
    <property type="entry name" value="N-ACETYLGLUCOSAMINE-6-PHOSPHATE DEACETYLASE"/>
    <property type="match status" value="1"/>
</dbReference>
<evidence type="ECO:0000313" key="2">
    <source>
        <dbReference type="EMBL" id="GAI40972.1"/>
    </source>
</evidence>
<dbReference type="InterPro" id="IPR011059">
    <property type="entry name" value="Metal-dep_hydrolase_composite"/>
</dbReference>
<evidence type="ECO:0000256" key="1">
    <source>
        <dbReference type="ARBA" id="ARBA00022801"/>
    </source>
</evidence>
<dbReference type="GO" id="GO:0008448">
    <property type="term" value="F:N-acetylglucosamine-6-phosphate deacetylase activity"/>
    <property type="evidence" value="ECO:0007669"/>
    <property type="project" value="TreeGrafter"/>
</dbReference>
<dbReference type="Gene3D" id="2.30.40.10">
    <property type="entry name" value="Urease, subunit C, domain 1"/>
    <property type="match status" value="1"/>
</dbReference>
<dbReference type="SUPFAM" id="SSF51556">
    <property type="entry name" value="Metallo-dependent hydrolases"/>
    <property type="match status" value="1"/>
</dbReference>
<dbReference type="Gene3D" id="3.20.20.140">
    <property type="entry name" value="Metal-dependent hydrolases"/>
    <property type="match status" value="1"/>
</dbReference>
<dbReference type="PANTHER" id="PTHR11113">
    <property type="entry name" value="N-ACETYLGLUCOSAMINE-6-PHOSPHATE DEACETYLASE"/>
    <property type="match status" value="1"/>
</dbReference>
<comment type="caution">
    <text evidence="2">The sequence shown here is derived from an EMBL/GenBank/DDBJ whole genome shotgun (WGS) entry which is preliminary data.</text>
</comment>
<proteinExistence type="predicted"/>
<dbReference type="InterPro" id="IPR032466">
    <property type="entry name" value="Metal_Hydrolase"/>
</dbReference>
<dbReference type="GO" id="GO:0006046">
    <property type="term" value="P:N-acetylglucosamine catabolic process"/>
    <property type="evidence" value="ECO:0007669"/>
    <property type="project" value="TreeGrafter"/>
</dbReference>
<dbReference type="AlphaFoldDB" id="X1NAG2"/>
<gene>
    <name evidence="2" type="ORF">S06H3_42721</name>
</gene>
<dbReference type="EMBL" id="BARV01026442">
    <property type="protein sequence ID" value="GAI40972.1"/>
    <property type="molecule type" value="Genomic_DNA"/>
</dbReference>
<reference evidence="2" key="1">
    <citation type="journal article" date="2014" name="Front. Microbiol.">
        <title>High frequency of phylogenetically diverse reductive dehalogenase-homologous genes in deep subseafloor sedimentary metagenomes.</title>
        <authorList>
            <person name="Kawai M."/>
            <person name="Futagami T."/>
            <person name="Toyoda A."/>
            <person name="Takaki Y."/>
            <person name="Nishi S."/>
            <person name="Hori S."/>
            <person name="Arai W."/>
            <person name="Tsubouchi T."/>
            <person name="Morono Y."/>
            <person name="Uchiyama I."/>
            <person name="Ito T."/>
            <person name="Fujiyama A."/>
            <person name="Inagaki F."/>
            <person name="Takami H."/>
        </authorList>
    </citation>
    <scope>NUCLEOTIDE SEQUENCE</scope>
    <source>
        <strain evidence="2">Expedition CK06-06</strain>
    </source>
</reference>
<keyword evidence="1" id="KW-0378">Hydrolase</keyword>
<evidence type="ECO:0008006" key="3">
    <source>
        <dbReference type="Google" id="ProtNLM"/>
    </source>
</evidence>
<sequence length="145" mass="15527">MSTSKGSIVIKNGNVLLPDGEIVLYDVHIENGIISSPGTGLEADTVINAEGCTVLPGLIDLHTHGIGRVSTDEGTLQEYARLEASRGTTAFYPTLFGPPEVSVRNLERYFRETDNLKTVPQIAGFRLESPYLAQTGAGVLKDLAP</sequence>
<organism evidence="2">
    <name type="scientific">marine sediment metagenome</name>
    <dbReference type="NCBI Taxonomy" id="412755"/>
    <lineage>
        <taxon>unclassified sequences</taxon>
        <taxon>metagenomes</taxon>
        <taxon>ecological metagenomes</taxon>
    </lineage>
</organism>
<dbReference type="SUPFAM" id="SSF51338">
    <property type="entry name" value="Composite domain of metallo-dependent hydrolases"/>
    <property type="match status" value="1"/>
</dbReference>
<accession>X1NAG2</accession>
<feature type="non-terminal residue" evidence="2">
    <location>
        <position position="145"/>
    </location>
</feature>